<sequence>MLRVGSYLLVLRRRVLLSATQPPRLFHFSARKLLGRVQRRLRSSSGSVERSARSRHRGDAASPFHFARVECTRFIPTEQRKDLTSVDIFNYQRETVVDKEKTEATVEPSTRQGTPSVMAPLRACATETDGSIIVQVMLFVHVIRHDGEVPLSVHQNCQSSQLNANVTHMNTKTKLFTLISLWTFTAHILRPCIVTGFAIQRAITLTHWPPLQPNINSHKSSMKNAADTSRGTQCFRSPKRSCSRYLTVKSPASAAELEQQKVEHGLKKESLMKRSNQMEFNSGHDKKHPQKQTVTTNTKIAMPTSAEMDKLQRLETLLDPCRYLTELLGGDKVVSCSVALPAFCHLSWLMESSDDDPAYVTTFKSTFRKDLETRKGTANIAYLISSAYPELREVRCYSVTIFARRIDSIHSPPFSLINACACATATVLNLSVQFVVISQHADICS</sequence>
<gene>
    <name evidence="1" type="ORF">F2P81_010925</name>
</gene>
<protein>
    <submittedName>
        <fullName evidence="1">Uncharacterized protein</fullName>
    </submittedName>
</protein>
<dbReference type="AlphaFoldDB" id="A0A6A4T4C2"/>
<accession>A0A6A4T4C2</accession>
<dbReference type="EMBL" id="VEVO01000009">
    <property type="protein sequence ID" value="KAF0038051.1"/>
    <property type="molecule type" value="Genomic_DNA"/>
</dbReference>
<dbReference type="Proteomes" id="UP000438429">
    <property type="component" value="Unassembled WGS sequence"/>
</dbReference>
<organism evidence="1 2">
    <name type="scientific">Scophthalmus maximus</name>
    <name type="common">Turbot</name>
    <name type="synonym">Psetta maxima</name>
    <dbReference type="NCBI Taxonomy" id="52904"/>
    <lineage>
        <taxon>Eukaryota</taxon>
        <taxon>Metazoa</taxon>
        <taxon>Chordata</taxon>
        <taxon>Craniata</taxon>
        <taxon>Vertebrata</taxon>
        <taxon>Euteleostomi</taxon>
        <taxon>Actinopterygii</taxon>
        <taxon>Neopterygii</taxon>
        <taxon>Teleostei</taxon>
        <taxon>Neoteleostei</taxon>
        <taxon>Acanthomorphata</taxon>
        <taxon>Carangaria</taxon>
        <taxon>Pleuronectiformes</taxon>
        <taxon>Pleuronectoidei</taxon>
        <taxon>Scophthalmidae</taxon>
        <taxon>Scophthalmus</taxon>
    </lineage>
</organism>
<proteinExistence type="predicted"/>
<evidence type="ECO:0000313" key="1">
    <source>
        <dbReference type="EMBL" id="KAF0038051.1"/>
    </source>
</evidence>
<comment type="caution">
    <text evidence="1">The sequence shown here is derived from an EMBL/GenBank/DDBJ whole genome shotgun (WGS) entry which is preliminary data.</text>
</comment>
<evidence type="ECO:0000313" key="2">
    <source>
        <dbReference type="Proteomes" id="UP000438429"/>
    </source>
</evidence>
<reference evidence="1 2" key="1">
    <citation type="submission" date="2019-06" db="EMBL/GenBank/DDBJ databases">
        <title>Draft genomes of female and male turbot (Scophthalmus maximus).</title>
        <authorList>
            <person name="Xu H."/>
            <person name="Xu X.-W."/>
            <person name="Shao C."/>
            <person name="Chen S."/>
        </authorList>
    </citation>
    <scope>NUCLEOTIDE SEQUENCE [LARGE SCALE GENOMIC DNA]</scope>
    <source>
        <strain evidence="1">Ysfricsl-2016a</strain>
        <tissue evidence="1">Blood</tissue>
    </source>
</reference>
<name>A0A6A4T4C2_SCOMX</name>